<dbReference type="InterPro" id="IPR036028">
    <property type="entry name" value="SH3-like_dom_sf"/>
</dbReference>
<dbReference type="GO" id="GO:0031594">
    <property type="term" value="C:neuromuscular junction"/>
    <property type="evidence" value="ECO:0007669"/>
    <property type="project" value="TreeGrafter"/>
</dbReference>
<dbReference type="PANTHER" id="PTHR15735">
    <property type="entry name" value="FCH AND DOUBLE SH3 DOMAINS PROTEIN"/>
    <property type="match status" value="1"/>
</dbReference>
<dbReference type="InterPro" id="IPR031160">
    <property type="entry name" value="F_BAR_dom"/>
</dbReference>
<evidence type="ECO:0000313" key="7">
    <source>
        <dbReference type="Proteomes" id="UP000050795"/>
    </source>
</evidence>
<dbReference type="WBParaSite" id="TREG1_50970.1">
    <property type="protein sequence ID" value="TREG1_50970.1"/>
    <property type="gene ID" value="TREG1_50970"/>
</dbReference>
<dbReference type="AlphaFoldDB" id="A0AA85JZ86"/>
<dbReference type="SUPFAM" id="SSF50044">
    <property type="entry name" value="SH3-domain"/>
    <property type="match status" value="2"/>
</dbReference>
<dbReference type="Gene3D" id="1.20.1270.60">
    <property type="entry name" value="Arfaptin homology (AH) domain/BAR domain"/>
    <property type="match status" value="1"/>
</dbReference>
<feature type="compositionally biased region" description="Polar residues" evidence="4">
    <location>
        <begin position="461"/>
        <end position="477"/>
    </location>
</feature>
<organism evidence="7 8">
    <name type="scientific">Trichobilharzia regenti</name>
    <name type="common">Nasal bird schistosome</name>
    <dbReference type="NCBI Taxonomy" id="157069"/>
    <lineage>
        <taxon>Eukaryota</taxon>
        <taxon>Metazoa</taxon>
        <taxon>Spiralia</taxon>
        <taxon>Lophotrochozoa</taxon>
        <taxon>Platyhelminthes</taxon>
        <taxon>Trematoda</taxon>
        <taxon>Digenea</taxon>
        <taxon>Strigeidida</taxon>
        <taxon>Schistosomatoidea</taxon>
        <taxon>Schistosomatidae</taxon>
        <taxon>Trichobilharzia</taxon>
    </lineage>
</organism>
<keyword evidence="3" id="KW-0175">Coiled coil</keyword>
<feature type="region of interest" description="Disordered" evidence="4">
    <location>
        <begin position="461"/>
        <end position="497"/>
    </location>
</feature>
<evidence type="ECO:0000313" key="8">
    <source>
        <dbReference type="WBParaSite" id="TREG1_50970.1"/>
    </source>
</evidence>
<dbReference type="Gene3D" id="2.30.30.40">
    <property type="entry name" value="SH3 Domains"/>
    <property type="match status" value="2"/>
</dbReference>
<dbReference type="InterPro" id="IPR001452">
    <property type="entry name" value="SH3_domain"/>
</dbReference>
<feature type="compositionally biased region" description="Low complexity" evidence="4">
    <location>
        <begin position="484"/>
        <end position="497"/>
    </location>
</feature>
<dbReference type="PANTHER" id="PTHR15735:SF21">
    <property type="entry name" value="PROTEIN NERVOUS WRECK"/>
    <property type="match status" value="1"/>
</dbReference>
<dbReference type="SUPFAM" id="SSF103657">
    <property type="entry name" value="BAR/IMD domain-like"/>
    <property type="match status" value="1"/>
</dbReference>
<accession>A0AA85JZ86</accession>
<feature type="region of interest" description="Disordered" evidence="4">
    <location>
        <begin position="1053"/>
        <end position="1074"/>
    </location>
</feature>
<keyword evidence="7" id="KW-1185">Reference proteome</keyword>
<dbReference type="Pfam" id="PF07653">
    <property type="entry name" value="SH3_2"/>
    <property type="match status" value="1"/>
</dbReference>
<evidence type="ECO:0000256" key="3">
    <source>
        <dbReference type="PROSITE-ProRule" id="PRU01077"/>
    </source>
</evidence>
<dbReference type="Proteomes" id="UP000050795">
    <property type="component" value="Unassembled WGS sequence"/>
</dbReference>
<sequence>MNYAGRKPMKPLNQLKNIHNEHYAKLQNKHATETDLLDDLRMYCKQRAVIEREYGQSLQKLVNSFLSKKEFLSSTSSKNDMLLSSKQPTVWHIWHSLLTESNSLALSRLRASDNQQRLSNELKPLKSQRLSVNKRVFEQLKILQGDLAACVQEMVKSHKVYAEEEKQAQETRLKTLAAREKIQRRSTDIFHSMAQLHKNYDKLLGKRQAFDARSATAKNEYLFQLTAINAHLKHYFSEDLPVLAKTLDGELYEKMGEAFTTLCENEIEFCTNTQKRFDALLKEASHINRINAWEDFLKSSPHFDKPVQYHFEPMKGDETTVLYSGNIKESNLEQIARKLSRRLVVRERRIKSYENELKMLQAGYVSSLSGIVTPHQQSQSHQMQQNSSETENNEELLAFNQEYVEHKVEELQFAIRREEIERVKIEACLSLLRNSSIEVNDFIVEARIAAEAAAAAAAQFRNENSSSGILNDSTPNRRPNIRPSGEGSSDSAASSSGVNQFIDHDSRLLGDWDRPTRPYGSGIIGRDSAYPIHRSFNDDDGDDDTTGQFYRSRINDWSSTFPRPTTLGQVNNSSEKGYHSTYKSPLQTNTKITYPNHINSSNIDSIGSIKHDYQNVNHMNPRTRDDIAVHRSVNNSNNFHNGQNYNTTANNNSNNHASILRVASSDNFTDNKDDVDFEAVWSENGRLRRANVVHEFRAKKPNELDLVVHETVVLLEDEHKNGWIKVRSLIDGNEGLVPFSYLKLCNPHVSNEDHKVYKDNNNNNNFMQLNNENEKKSSNSVVLPENTDHNYLNKTNQLDLVNTSLPPEIDAPRLSCTSELLVNESTSNLITKPPLSGSFVKTLIDFHGTNIDELSFKAGAIIRVIGRAPNINDLVNASSPSSFTTTTKRDQLASMSNSGVDDGWWEGDLLLPAAVEEKGKQKYYSQRGVFPSMLVQPLSSTDSALWSVRWDDISPIPTGYSIEANQNVQRTHTIPDCHHDDVKKDKKCKYTDEEDYIRLYAKELPASSSSRVNKVNSEGFCLSENVEPPVSLSSPEAKPSLSNNIATNRQSHHNNHCTHHRHKHCKADEKVSLT</sequence>
<evidence type="ECO:0000256" key="1">
    <source>
        <dbReference type="ARBA" id="ARBA00022443"/>
    </source>
</evidence>
<evidence type="ECO:0000259" key="5">
    <source>
        <dbReference type="PROSITE" id="PS50002"/>
    </source>
</evidence>
<name>A0AA85JZ86_TRIRE</name>
<dbReference type="GO" id="GO:0007274">
    <property type="term" value="P:neuromuscular synaptic transmission"/>
    <property type="evidence" value="ECO:0007669"/>
    <property type="project" value="TreeGrafter"/>
</dbReference>
<dbReference type="SMART" id="SM00055">
    <property type="entry name" value="FCH"/>
    <property type="match status" value="1"/>
</dbReference>
<feature type="domain" description="F-BAR" evidence="6">
    <location>
        <begin position="9"/>
        <end position="292"/>
    </location>
</feature>
<dbReference type="GO" id="GO:0030833">
    <property type="term" value="P:regulation of actin filament polymerization"/>
    <property type="evidence" value="ECO:0007669"/>
    <property type="project" value="TreeGrafter"/>
</dbReference>
<dbReference type="InterPro" id="IPR001060">
    <property type="entry name" value="FCH_dom"/>
</dbReference>
<evidence type="ECO:0000256" key="4">
    <source>
        <dbReference type="SAM" id="MobiDB-lite"/>
    </source>
</evidence>
<reference evidence="8" key="2">
    <citation type="submission" date="2023-11" db="UniProtKB">
        <authorList>
            <consortium name="WormBaseParasite"/>
        </authorList>
    </citation>
    <scope>IDENTIFICATION</scope>
</reference>
<feature type="domain" description="SH3" evidence="5">
    <location>
        <begin position="685"/>
        <end position="747"/>
    </location>
</feature>
<keyword evidence="1 2" id="KW-0728">SH3 domain</keyword>
<dbReference type="Pfam" id="PF00611">
    <property type="entry name" value="FCH"/>
    <property type="match status" value="1"/>
</dbReference>
<dbReference type="InterPro" id="IPR027267">
    <property type="entry name" value="AH/BAR_dom_sf"/>
</dbReference>
<feature type="compositionally biased region" description="Basic residues" evidence="4">
    <location>
        <begin position="1053"/>
        <end position="1065"/>
    </location>
</feature>
<protein>
    <submittedName>
        <fullName evidence="8">Uncharacterized protein</fullName>
    </submittedName>
</protein>
<dbReference type="GO" id="GO:0055037">
    <property type="term" value="C:recycling endosome"/>
    <property type="evidence" value="ECO:0007669"/>
    <property type="project" value="TreeGrafter"/>
</dbReference>
<dbReference type="PROSITE" id="PS50002">
    <property type="entry name" value="SH3"/>
    <property type="match status" value="2"/>
</dbReference>
<reference evidence="7" key="1">
    <citation type="submission" date="2022-06" db="EMBL/GenBank/DDBJ databases">
        <authorList>
            <person name="Berger JAMES D."/>
            <person name="Berger JAMES D."/>
        </authorList>
    </citation>
    <scope>NUCLEOTIDE SEQUENCE [LARGE SCALE GENOMIC DNA]</scope>
</reference>
<feature type="region of interest" description="Disordered" evidence="4">
    <location>
        <begin position="563"/>
        <end position="583"/>
    </location>
</feature>
<proteinExistence type="predicted"/>
<dbReference type="PROSITE" id="PS51741">
    <property type="entry name" value="F_BAR"/>
    <property type="match status" value="1"/>
</dbReference>
<feature type="domain" description="SH3" evidence="5">
    <location>
        <begin position="835"/>
        <end position="940"/>
    </location>
</feature>
<evidence type="ECO:0000256" key="2">
    <source>
        <dbReference type="PROSITE-ProRule" id="PRU00192"/>
    </source>
</evidence>
<evidence type="ECO:0000259" key="6">
    <source>
        <dbReference type="PROSITE" id="PS51741"/>
    </source>
</evidence>
<dbReference type="SMART" id="SM00326">
    <property type="entry name" value="SH3"/>
    <property type="match status" value="2"/>
</dbReference>